<reference evidence="1 2" key="1">
    <citation type="submission" date="2018-06" db="EMBL/GenBank/DDBJ databases">
        <authorList>
            <consortium name="Pathogen Informatics"/>
            <person name="Doyle S."/>
        </authorList>
    </citation>
    <scope>NUCLEOTIDE SEQUENCE [LARGE SCALE GENOMIC DNA]</scope>
    <source>
        <strain evidence="1 2">NCTC11938</strain>
    </source>
</reference>
<proteinExistence type="predicted"/>
<gene>
    <name evidence="1" type="ORF">NCTC11938_03425</name>
</gene>
<evidence type="ECO:0000313" key="1">
    <source>
        <dbReference type="EMBL" id="SUC39134.1"/>
    </source>
</evidence>
<accession>A0A379GDN4</accession>
<name>A0A379GDN4_PROMI</name>
<evidence type="ECO:0000313" key="2">
    <source>
        <dbReference type="Proteomes" id="UP000254191"/>
    </source>
</evidence>
<dbReference type="AlphaFoldDB" id="A0A379GDN4"/>
<dbReference type="EMBL" id="UGTS01000005">
    <property type="protein sequence ID" value="SUC39134.1"/>
    <property type="molecule type" value="Genomic_DNA"/>
</dbReference>
<organism evidence="1 2">
    <name type="scientific">Proteus mirabilis</name>
    <dbReference type="NCBI Taxonomy" id="584"/>
    <lineage>
        <taxon>Bacteria</taxon>
        <taxon>Pseudomonadati</taxon>
        <taxon>Pseudomonadota</taxon>
        <taxon>Gammaproteobacteria</taxon>
        <taxon>Enterobacterales</taxon>
        <taxon>Morganellaceae</taxon>
        <taxon>Proteus</taxon>
    </lineage>
</organism>
<sequence>MGIVSNQNGIICQVIDHETTGDIFTNIRLNLKINNTLIPFTPAANTIKIGPDDGSNNWYNYNTTYPANYYFKVNNKNVSIFLSNTFFKKTRL</sequence>
<dbReference type="Proteomes" id="UP000254191">
    <property type="component" value="Unassembled WGS sequence"/>
</dbReference>
<protein>
    <submittedName>
        <fullName evidence="1">Fimbrial protein</fullName>
    </submittedName>
</protein>